<dbReference type="InterPro" id="IPR011990">
    <property type="entry name" value="TPR-like_helical_dom_sf"/>
</dbReference>
<reference evidence="2" key="1">
    <citation type="submission" date="2017-08" db="EMBL/GenBank/DDBJ databases">
        <authorList>
            <person name="Polle J.E."/>
            <person name="Barry K."/>
            <person name="Cushman J."/>
            <person name="Schmutz J."/>
            <person name="Tran D."/>
            <person name="Hathwaick L.T."/>
            <person name="Yim W.C."/>
            <person name="Jenkins J."/>
            <person name="Mckie-Krisberg Z.M."/>
            <person name="Prochnik S."/>
            <person name="Lindquist E."/>
            <person name="Dockter R.B."/>
            <person name="Adam C."/>
            <person name="Molina H."/>
            <person name="Bunkerborg J."/>
            <person name="Jin E."/>
            <person name="Buchheim M."/>
            <person name="Magnuson J."/>
        </authorList>
    </citation>
    <scope>NUCLEOTIDE SEQUENCE</scope>
    <source>
        <strain evidence="2">CCAP 19/18</strain>
    </source>
</reference>
<evidence type="ECO:0000313" key="2">
    <source>
        <dbReference type="EMBL" id="KAF5829667.1"/>
    </source>
</evidence>
<sequence>MGCSSSQLAQRPEVDVTKRGVSLAYLQQFTSEAIVLHGEALRVSDLVSLVVRPRCDARHCCLHELIPPEFKGQPKFFISHTWSRRVAALVAALTSFFSTDDPCTIHIWLDVIAINQVPYATNKGLLQDDVSSLSKVIDCVDSTLFFLDAQGVVLTRIWCLFEVWQTLVRKSVSGLIILDFELDLTQLREVYNNMSVSRAQATLEEDRERILAEIDESIGHSHLDLAIREALVEGTRLGLMRVQHQEQEQDGLRNGDQSQENEDGLPKGQTAHTRLRVANALHKYGGMLIASGQPRSAECLLRSCWEIRKEFLREDDLLTMTAEHTLAQCLHELGDHEGGLAHAERVFQSRRQTLGEQHTSTCDAATTQAVCYRSLGKFEEAEEIFRSVLARKEGDPTPDSSGLVAAISDLAGCLMLRGKYADARQLLVHGHSLSLDSFGKHGHTTLNIASNLAGCYVLEGEYGEGQELHKEILDVRIQKFGPHHPASAASMVSLGGCMRAQGNPEGAYQLYSEAAHIRTNMLGAAHPLTLTVRNSLAICLEALGRSSEAEPIYLEVLKGREDALGPEHPDTLQTVNDLGCCYAFNLDVPEKAELLFRRSVSGRKLSLGPDHPDTLVSLNNLAVSMRMQNKNYDAVPLLQEAFTAYQQQLPSPPAVANPDSVNPAALNCMRTLKLLASTQQLLGQLDDAIALFQVLADLRGSWYGLGHVLALEARHMLGEALQEASRNEEAEKVLTPVLQERLQVLGEEHEDTQDTIAVLAAAFEALGLPVTRSQLGLPQKKRQG</sequence>
<dbReference type="PANTHER" id="PTHR46082">
    <property type="entry name" value="ATP/GTP-BINDING PROTEIN-RELATED"/>
    <property type="match status" value="1"/>
</dbReference>
<accession>A0ABQ7G4Z2</accession>
<name>A0ABQ7G4Z2_DUNSA</name>
<dbReference type="InterPro" id="IPR053137">
    <property type="entry name" value="NLR-like"/>
</dbReference>
<dbReference type="SMART" id="SM00028">
    <property type="entry name" value="TPR"/>
    <property type="match status" value="4"/>
</dbReference>
<dbReference type="Pfam" id="PF13424">
    <property type="entry name" value="TPR_12"/>
    <property type="match status" value="3"/>
</dbReference>
<protein>
    <recommendedName>
        <fullName evidence="4">Kinesin light chain</fullName>
    </recommendedName>
</protein>
<dbReference type="SUPFAM" id="SSF48452">
    <property type="entry name" value="TPR-like"/>
    <property type="match status" value="3"/>
</dbReference>
<feature type="region of interest" description="Disordered" evidence="1">
    <location>
        <begin position="244"/>
        <end position="271"/>
    </location>
</feature>
<feature type="compositionally biased region" description="Basic and acidic residues" evidence="1">
    <location>
        <begin position="244"/>
        <end position="253"/>
    </location>
</feature>
<gene>
    <name evidence="2" type="ORF">DUNSADRAFT_15666</name>
</gene>
<proteinExistence type="predicted"/>
<dbReference type="Gene3D" id="1.25.40.10">
    <property type="entry name" value="Tetratricopeptide repeat domain"/>
    <property type="match status" value="3"/>
</dbReference>
<keyword evidence="3" id="KW-1185">Reference proteome</keyword>
<dbReference type="Pfam" id="PF13374">
    <property type="entry name" value="TPR_10"/>
    <property type="match status" value="2"/>
</dbReference>
<dbReference type="InterPro" id="IPR019734">
    <property type="entry name" value="TPR_rpt"/>
</dbReference>
<dbReference type="EMBL" id="MU070128">
    <property type="protein sequence ID" value="KAF5829667.1"/>
    <property type="molecule type" value="Genomic_DNA"/>
</dbReference>
<comment type="caution">
    <text evidence="2">The sequence shown here is derived from an EMBL/GenBank/DDBJ whole genome shotgun (WGS) entry which is preliminary data.</text>
</comment>
<evidence type="ECO:0000313" key="3">
    <source>
        <dbReference type="Proteomes" id="UP000815325"/>
    </source>
</evidence>
<dbReference type="PANTHER" id="PTHR46082:SF6">
    <property type="entry name" value="AAA+ ATPASE DOMAIN-CONTAINING PROTEIN-RELATED"/>
    <property type="match status" value="1"/>
</dbReference>
<evidence type="ECO:0008006" key="4">
    <source>
        <dbReference type="Google" id="ProtNLM"/>
    </source>
</evidence>
<evidence type="ECO:0000256" key="1">
    <source>
        <dbReference type="SAM" id="MobiDB-lite"/>
    </source>
</evidence>
<organism evidence="2 3">
    <name type="scientific">Dunaliella salina</name>
    <name type="common">Green alga</name>
    <name type="synonym">Protococcus salinus</name>
    <dbReference type="NCBI Taxonomy" id="3046"/>
    <lineage>
        <taxon>Eukaryota</taxon>
        <taxon>Viridiplantae</taxon>
        <taxon>Chlorophyta</taxon>
        <taxon>core chlorophytes</taxon>
        <taxon>Chlorophyceae</taxon>
        <taxon>CS clade</taxon>
        <taxon>Chlamydomonadales</taxon>
        <taxon>Dunaliellaceae</taxon>
        <taxon>Dunaliella</taxon>
    </lineage>
</organism>
<dbReference type="Proteomes" id="UP000815325">
    <property type="component" value="Unassembled WGS sequence"/>
</dbReference>